<protein>
    <submittedName>
        <fullName evidence="2">Uncharacterized protein</fullName>
    </submittedName>
</protein>
<reference evidence="2 3" key="1">
    <citation type="journal article" date="2016" name="Nat. Commun.">
        <title>Thousands of microbial genomes shed light on interconnected biogeochemical processes in an aquifer system.</title>
        <authorList>
            <person name="Anantharaman K."/>
            <person name="Brown C.T."/>
            <person name="Hug L.A."/>
            <person name="Sharon I."/>
            <person name="Castelle C.J."/>
            <person name="Probst A.J."/>
            <person name="Thomas B.C."/>
            <person name="Singh A."/>
            <person name="Wilkins M.J."/>
            <person name="Karaoz U."/>
            <person name="Brodie E.L."/>
            <person name="Williams K.H."/>
            <person name="Hubbard S.S."/>
            <person name="Banfield J.F."/>
        </authorList>
    </citation>
    <scope>NUCLEOTIDE SEQUENCE [LARGE SCALE GENOMIC DNA]</scope>
</reference>
<evidence type="ECO:0000256" key="1">
    <source>
        <dbReference type="SAM" id="Phobius"/>
    </source>
</evidence>
<comment type="caution">
    <text evidence="2">The sequence shown here is derived from an EMBL/GenBank/DDBJ whole genome shotgun (WGS) entry which is preliminary data.</text>
</comment>
<keyword evidence="1" id="KW-0812">Transmembrane</keyword>
<keyword evidence="1" id="KW-0472">Membrane</keyword>
<gene>
    <name evidence="2" type="ORF">A3D72_00755</name>
</gene>
<proteinExistence type="predicted"/>
<accession>A0A1F7U958</accession>
<feature type="transmembrane region" description="Helical" evidence="1">
    <location>
        <begin position="7"/>
        <end position="25"/>
    </location>
</feature>
<keyword evidence="1" id="KW-1133">Transmembrane helix</keyword>
<evidence type="ECO:0000313" key="3">
    <source>
        <dbReference type="Proteomes" id="UP000176303"/>
    </source>
</evidence>
<dbReference type="AlphaFoldDB" id="A0A1F7U958"/>
<feature type="transmembrane region" description="Helical" evidence="1">
    <location>
        <begin position="31"/>
        <end position="50"/>
    </location>
</feature>
<dbReference type="Proteomes" id="UP000176303">
    <property type="component" value="Unassembled WGS sequence"/>
</dbReference>
<dbReference type="EMBL" id="MGDZ01000001">
    <property type="protein sequence ID" value="OGL74338.1"/>
    <property type="molecule type" value="Genomic_DNA"/>
</dbReference>
<sequence>MNKRKIFGIFIVIFGIIMVGGSLGYEGPYKAMAPISMGLIVVIGLLMIFWDKIKTRFGKKPPQPPQQ</sequence>
<evidence type="ECO:0000313" key="2">
    <source>
        <dbReference type="EMBL" id="OGL74338.1"/>
    </source>
</evidence>
<organism evidence="2 3">
    <name type="scientific">Candidatus Uhrbacteria bacterium RIFCSPHIGHO2_02_FULL_57_19</name>
    <dbReference type="NCBI Taxonomy" id="1802391"/>
    <lineage>
        <taxon>Bacteria</taxon>
        <taxon>Candidatus Uhriibacteriota</taxon>
    </lineage>
</organism>
<name>A0A1F7U958_9BACT</name>